<dbReference type="OMA" id="ECEMCDY"/>
<comment type="caution">
    <text evidence="2">The sequence shown here is derived from an EMBL/GenBank/DDBJ whole genome shotgun (WGS) entry which is preliminary data.</text>
</comment>
<dbReference type="EMBL" id="CAJJDP010000084">
    <property type="protein sequence ID" value="CAD8185524.1"/>
    <property type="molecule type" value="Genomic_DNA"/>
</dbReference>
<name>A0A8S1W6H1_PAROT</name>
<feature type="transmembrane region" description="Helical" evidence="1">
    <location>
        <begin position="5"/>
        <end position="26"/>
    </location>
</feature>
<protein>
    <recommendedName>
        <fullName evidence="4">Transmembrane protein</fullName>
    </recommendedName>
</protein>
<gene>
    <name evidence="2" type="ORF">POCTA_138.1.T0850218</name>
</gene>
<organism evidence="2 3">
    <name type="scientific">Paramecium octaurelia</name>
    <dbReference type="NCBI Taxonomy" id="43137"/>
    <lineage>
        <taxon>Eukaryota</taxon>
        <taxon>Sar</taxon>
        <taxon>Alveolata</taxon>
        <taxon>Ciliophora</taxon>
        <taxon>Intramacronucleata</taxon>
        <taxon>Oligohymenophorea</taxon>
        <taxon>Peniculida</taxon>
        <taxon>Parameciidae</taxon>
        <taxon>Paramecium</taxon>
    </lineage>
</organism>
<feature type="transmembrane region" description="Helical" evidence="1">
    <location>
        <begin position="2760"/>
        <end position="2782"/>
    </location>
</feature>
<dbReference type="OrthoDB" id="297383at2759"/>
<keyword evidence="1" id="KW-0812">Transmembrane</keyword>
<keyword evidence="3" id="KW-1185">Reference proteome</keyword>
<evidence type="ECO:0000313" key="3">
    <source>
        <dbReference type="Proteomes" id="UP000683925"/>
    </source>
</evidence>
<feature type="transmembrane region" description="Helical" evidence="1">
    <location>
        <begin position="2606"/>
        <end position="2625"/>
    </location>
</feature>
<keyword evidence="1" id="KW-0472">Membrane</keyword>
<evidence type="ECO:0000313" key="2">
    <source>
        <dbReference type="EMBL" id="CAD8185524.1"/>
    </source>
</evidence>
<feature type="transmembrane region" description="Helical" evidence="1">
    <location>
        <begin position="2680"/>
        <end position="2704"/>
    </location>
</feature>
<accession>A0A8S1W6H1</accession>
<sequence length="2992" mass="347516">MKSDIIVIFAWMIIPQYLLIYLRFAYCECNYLISAQNRNSLVEPMQDIEIELDEQVVLGNQNIGYGIWMKYQPFRAILATDYSSQNNDNQKYFFVYSLQDSESKSSILIFYIEMSTSTSTIKHQIEYSFQTLKSKISVNFNFANYEGKWILFYFYFNYQSKSTTITFLILEQNIDPKVLTVNDVPALPNIVKHTIGGNLILDQEQGSLVLSQFLGKISLLFSERETNVLEDSNSLNQFLQYCKIETQCKEYSYQLTYQDQEYRGFSFTTEITSILEFPIYSIQGWVKIKQLQMKHREMVIFRITTNKEYNDDFIIGDKELYLKYQQDQQPILNGFEITTYSYAFPTKSVYQSSNKDIIKVLGSEYQQLLINWHYIQYEIGTINNERSAQFQIYFPSQQQVQKFVWEQPILHFSGVTLRCYLGGDKYTQDYMNGYFSDLILKTYCTPPLISITPKCHYSCQTCNGPNYNNCLTCPPQSNRILQSEKNTCPCNIHFVDIKDQSICKQVNSIYPNLKLLEKKRYCNQNGYLFCDLNSKVCAQGYFLYHQTCLECPGYSMVNSRNYIKCSNCISNPTDFSSTLKCTEDRIQQEYTCSTKQRFLNEIENYIVIINSQNKMELKLNANLDYCYYGYFKNIENECLPCQEGCFYCENYEYCIDCNIGYFLNQEFQCKVCQGCKECQLQQNSVICNSCHLGAYLNSDGICAPCGEHCGSCDNNQRCHYCNNPEMHFLAVDGYNCLQCQITNCIYCYHYYIKENKIYSTLDINFEYDQKYYSTLKIGCALCKRNYYFNQITSTCEIISFTNEEINENEMCIFGLITDQETNYCLISQNNYGSTQNKDCYNLYNCVECIQNYSQENSFCIVCEDGYYSSILRGECEMCDYSCRTCIQQNKLFKDYWKWNIKAYYKYVFNSDNQHPFEEHAILQSEDDFELICTSCPYDYILYEHQCIYDCDYDCTDCQIIDGVATCMQCNNNQEEIKISKYVQECKEYLNCYYQAVLTQNIYCSKQDFETQIRNKNQNEQQEFKKSNIYIEDLFSLEYLELFSIDIIRYLDDSQIREVEFEFTLIQGSEPKCIIRQYQTLQSRIFDVYKQIVAISLKIIGSTNQTTLQMTSLNIIGFTSIIFEMIQFDSSIMFDQINANQVLVRNCVISSIKQFATNPQILNLNLTNLEIRNLNIINSTIFDFVTTSCQIYLNRIQITYANFQNSSLFYLYPKVNNIKSSLIVNEVSVYKSQFYNSFLFKTIVESNQEYGSILVDNISLNSVSVANESSIFQVIGATLFQTQNIIIIDSQFIQQSYFYQSNIIQIQNIKIIDIQLIDSTLFSNNIQNEISDLSRSEEENVFVIQCKIENVQYNRAQSFFQIIRLREQLNLNAKIEFFYLKNCTYTNNNLPNQLFYNQSSIYIECQHCTFNNFQILRGYGLPEMSVMHSKVLQINTFYLMQMEQYYFKTLHPSLDCANNYAKYQLSYYLYFGFFENVTITNLHLNSSITYDYPFIIFRGFDLMEKTQNQQVIIKDSIFDSNMLIIKRANTATSLIFIQSEQNSSLIFHNVSFQKNHLNSYFQDTSKLSASTLFLYLQQGEIQIGNSVFISNLVTNSTDSIMQIKASSISIANSSFYNNNILSFSQLSKNLLLFNQVKEQAIKAAFPINSKSGNGILIASNININKVIVLNSKSYQGGGFTFITQGTSTINIEDSQFSNSQASLSSSSYSVGGCIYIDAYLATLRLIVTNTRFEQCYSRREGGGLYIIPSSQYNFISMKNLQVSNCFSIQNTFLSYTIFNLENFKFDINLTEIDFTATKIGFEEYLKQLEFPTELEIDSLRSNNPIIMIKYGNINIVNCNFYSIHIQSLIKIEQATNAVLENIRVINSSFFDASMIKISLKNSLSGEISLRNLTLLNISEFENYQNYSENSCSMQTLDFPESLICKPNAKLSLSINLNESDTSQNKLQYQCNLKKIYERENNNFSLIQIEDINENQKIKAQFFNLHSIKCIRCLNGLISILNINQIKQNNILFQNIKIINSICGYTGCLSIMSYWNENFLKPEVLPINSNGRQLQQHDYTKLALQINHQVKIIDSLFLNNSAIYGGSLFVIEAQVMIQNCRFQNNSAIVGGAIYYSSKSATLCIFDSFIIENKAEVVGGLFLNQQSIQQTKQLDVIIFNNTSTKFGEDVFESPRSLTISTDAGKTLLQKKLILANSTKVIEKIEIHPYRILGYTQKANFLTYPSGISISSYQYFDLENSVLIPYNLTFRIIPLNIYQQQMKKLTDSFCSISHQVLDLTNNTIITTFPATLSQQKVEFNQTSEDFNLDNLIINFHPLINEKVVLRLKINCNMIKIPQFDAQPPYQINSFITDYDLIVDIKTFKCQLGEYLNTTSGSCSYCDPQLQQYSVQINAQKCNYKDDQKMKSIKSSMIELKQEYWRAYYYSDQIEQCFHEGKNCRGGWQSGDQSCSQGHIGALCEQCDLYNIRGDGSYSVSSAYQCGNCDQIVGNMLTISLISIWTLISILISVLGNIRNIEELILGIRLKSFKINYLNTKVSSTILIKVFTNYFQIISTIATFQLQVPNALTSVIKNIGNPVDSMAYSFDCFLINLSDILIIYFRIIWSLVTAASFLGIFFILGCLAILIKFVRYRFSFISTPLLYIFLYMQPNLVGGLISLLSYRRICNDLWIQGNVAYRYDTKNHLFWVLIFCLPLIIIFALFFPVYFFYKLKINKTYLDKSHIRQIWGYLYNEYKQKAYFWEIVKILQKELIIVVLAYYEDHIPIKASLVFLSLLGYIFLAHSLQPYYTGNMNQLDREAIIICAVSIILASQIFLAQESNLVEIIWPCYFIIGLINTFFIFKIFVQILFAYFNKLNDQIDRLVDLIIKKFPNLIKKNFNQNLFKSKKQQKARIKERFAKIKDYLIPQARLIIQCRRTNRFDLPIRNRIDSSHTQNQYSTNLKLSPAKNTQNQQSYLLDQLDDQKNSFFQLISQIQGSPDIFRSTPKESSKIITLTKN</sequence>
<dbReference type="PANTHER" id="PTHR11319">
    <property type="entry name" value="G PROTEIN-COUPLED RECEPTOR-RELATED"/>
    <property type="match status" value="1"/>
</dbReference>
<dbReference type="CDD" id="cd00064">
    <property type="entry name" value="FU"/>
    <property type="match status" value="1"/>
</dbReference>
<proteinExistence type="predicted"/>
<feature type="transmembrane region" description="Helical" evidence="1">
    <location>
        <begin position="2794"/>
        <end position="2812"/>
    </location>
</feature>
<dbReference type="Proteomes" id="UP000683925">
    <property type="component" value="Unassembled WGS sequence"/>
</dbReference>
<feature type="transmembrane region" description="Helical" evidence="1">
    <location>
        <begin position="2483"/>
        <end position="2506"/>
    </location>
</feature>
<dbReference type="InterPro" id="IPR006212">
    <property type="entry name" value="Furin_repeat"/>
</dbReference>
<feature type="transmembrane region" description="Helical" evidence="1">
    <location>
        <begin position="2824"/>
        <end position="2847"/>
    </location>
</feature>
<evidence type="ECO:0008006" key="4">
    <source>
        <dbReference type="Google" id="ProtNLM"/>
    </source>
</evidence>
<reference evidence="2" key="1">
    <citation type="submission" date="2021-01" db="EMBL/GenBank/DDBJ databases">
        <authorList>
            <consortium name="Genoscope - CEA"/>
            <person name="William W."/>
        </authorList>
    </citation>
    <scope>NUCLEOTIDE SEQUENCE</scope>
</reference>
<keyword evidence="1" id="KW-1133">Transmembrane helix</keyword>
<feature type="transmembrane region" description="Helical" evidence="1">
    <location>
        <begin position="2637"/>
        <end position="2660"/>
    </location>
</feature>
<dbReference type="PANTHER" id="PTHR11319:SF35">
    <property type="entry name" value="OUTER MEMBRANE PROTEIN PMPC-RELATED"/>
    <property type="match status" value="1"/>
</dbReference>
<evidence type="ECO:0000256" key="1">
    <source>
        <dbReference type="SAM" id="Phobius"/>
    </source>
</evidence>